<dbReference type="GO" id="GO:0005085">
    <property type="term" value="F:guanyl-nucleotide exchange factor activity"/>
    <property type="evidence" value="ECO:0007669"/>
    <property type="project" value="InterPro"/>
</dbReference>
<dbReference type="Gene3D" id="2.30.29.30">
    <property type="entry name" value="Pleckstrin-homology domain (PH domain)/Phosphotyrosine-binding domain (PTB)"/>
    <property type="match status" value="1"/>
</dbReference>
<feature type="compositionally biased region" description="Polar residues" evidence="1">
    <location>
        <begin position="507"/>
        <end position="545"/>
    </location>
</feature>
<dbReference type="InterPro" id="IPR000219">
    <property type="entry name" value="DH_dom"/>
</dbReference>
<feature type="domain" description="DH" evidence="2">
    <location>
        <begin position="94"/>
        <end position="269"/>
    </location>
</feature>
<dbReference type="InterPro" id="IPR001331">
    <property type="entry name" value="GDS_CDC24_CS"/>
</dbReference>
<dbReference type="EMBL" id="JAODUO010000329">
    <property type="protein sequence ID" value="KAK2182973.1"/>
    <property type="molecule type" value="Genomic_DNA"/>
</dbReference>
<sequence>MDNEVPVINDISDSDDGVSLVDSVSNGLHRSLFTDSEGYFSRCSERLDSDTKGGDEAGEVRDDGEEGEESLEGEFGEGGMQSNISFREVKMERRRKKIIQEILDTELTYQRHLEYIVTFFETPTRESGLIPAHIIVTIFSNIRQIISVNTELWQHLNMTSTGAAFLKMGPFLKLYSTYANNHERALATLLEWEQKCPEFSQLRRRQEELPELGGLKLNALLITPVQRVPRYKLLLDDLRQNTPSDHADLHALEEATRQISEVASHINDHIKQQDNFMKMLAIQKSLSGPTVPKLLVPGRNFIKEGTLKKVSKSGGRSYERQFFLFSDILMYAKQRLLDSGAHHSYICCCILPLNHCHASRVFGGHAAAEGTEGALFTVTCKDVSLLLYSEQKTVNSWMTALNTAISAVQESRQTLRKTSSANVPLRRSALVRWTKRQKRNDPLKKATMARKTPEKPNTRSLRRGTAEELDCTPSPHNTRKRHQTDSGVPFFDFGCLTPRTRKRRKTSNGCKSGKENTATDISSRVSSDSMYIPSNTPREVTTPYTCTDDIDSPVSNTPGDLSNVTWATPYPSPIPEESDTSQKEAVGSPEEFQSCSTPAARDTPLNCSTRTPDVGRTLPAFPWQASREMNKIYTASPVKPIPTNTSVCVLQ</sequence>
<dbReference type="InterPro" id="IPR051092">
    <property type="entry name" value="FYVE_RhoGEF_PH"/>
</dbReference>
<dbReference type="Proteomes" id="UP001209878">
    <property type="component" value="Unassembled WGS sequence"/>
</dbReference>
<feature type="region of interest" description="Disordered" evidence="1">
    <location>
        <begin position="501"/>
        <end position="613"/>
    </location>
</feature>
<dbReference type="SMART" id="SM00325">
    <property type="entry name" value="RhoGEF"/>
    <property type="match status" value="1"/>
</dbReference>
<keyword evidence="4" id="KW-1185">Reference proteome</keyword>
<dbReference type="GO" id="GO:0005737">
    <property type="term" value="C:cytoplasm"/>
    <property type="evidence" value="ECO:0007669"/>
    <property type="project" value="TreeGrafter"/>
</dbReference>
<dbReference type="SUPFAM" id="SSF48065">
    <property type="entry name" value="DBL homology domain (DH-domain)"/>
    <property type="match status" value="1"/>
</dbReference>
<dbReference type="InterPro" id="IPR011993">
    <property type="entry name" value="PH-like_dom_sf"/>
</dbReference>
<feature type="compositionally biased region" description="Acidic residues" evidence="1">
    <location>
        <begin position="62"/>
        <end position="75"/>
    </location>
</feature>
<name>A0AAD9L417_RIDPI</name>
<dbReference type="InterPro" id="IPR001849">
    <property type="entry name" value="PH_domain"/>
</dbReference>
<dbReference type="CDD" id="cd00160">
    <property type="entry name" value="RhoGEF"/>
    <property type="match status" value="1"/>
</dbReference>
<dbReference type="PANTHER" id="PTHR12673">
    <property type="entry name" value="FACIOGENITAL DYSPLASIA PROTEIN"/>
    <property type="match status" value="1"/>
</dbReference>
<feature type="region of interest" description="Disordered" evidence="1">
    <location>
        <begin position="434"/>
        <end position="489"/>
    </location>
</feature>
<dbReference type="SUPFAM" id="SSF50729">
    <property type="entry name" value="PH domain-like"/>
    <property type="match status" value="1"/>
</dbReference>
<organism evidence="3 4">
    <name type="scientific">Ridgeia piscesae</name>
    <name type="common">Tubeworm</name>
    <dbReference type="NCBI Taxonomy" id="27915"/>
    <lineage>
        <taxon>Eukaryota</taxon>
        <taxon>Metazoa</taxon>
        <taxon>Spiralia</taxon>
        <taxon>Lophotrochozoa</taxon>
        <taxon>Annelida</taxon>
        <taxon>Polychaeta</taxon>
        <taxon>Sedentaria</taxon>
        <taxon>Canalipalpata</taxon>
        <taxon>Sabellida</taxon>
        <taxon>Siboglinidae</taxon>
        <taxon>Ridgeia</taxon>
    </lineage>
</organism>
<accession>A0AAD9L417</accession>
<feature type="compositionally biased region" description="Polar residues" evidence="1">
    <location>
        <begin position="553"/>
        <end position="566"/>
    </location>
</feature>
<evidence type="ECO:0000313" key="3">
    <source>
        <dbReference type="EMBL" id="KAK2182973.1"/>
    </source>
</evidence>
<evidence type="ECO:0000256" key="1">
    <source>
        <dbReference type="SAM" id="MobiDB-lite"/>
    </source>
</evidence>
<dbReference type="PROSITE" id="PS00741">
    <property type="entry name" value="DH_1"/>
    <property type="match status" value="1"/>
</dbReference>
<reference evidence="3" key="1">
    <citation type="journal article" date="2023" name="Mol. Biol. Evol.">
        <title>Third-Generation Sequencing Reveals the Adaptive Role of the Epigenome in Three Deep-Sea Polychaetes.</title>
        <authorList>
            <person name="Perez M."/>
            <person name="Aroh O."/>
            <person name="Sun Y."/>
            <person name="Lan Y."/>
            <person name="Juniper S.K."/>
            <person name="Young C.R."/>
            <person name="Angers B."/>
            <person name="Qian P.Y."/>
        </authorList>
    </citation>
    <scope>NUCLEOTIDE SEQUENCE</scope>
    <source>
        <strain evidence="3">R07B-5</strain>
    </source>
</reference>
<feature type="region of interest" description="Disordered" evidence="1">
    <location>
        <begin position="45"/>
        <end position="79"/>
    </location>
</feature>
<dbReference type="Gene3D" id="1.20.900.10">
    <property type="entry name" value="Dbl homology (DH) domain"/>
    <property type="match status" value="1"/>
</dbReference>
<dbReference type="InterPro" id="IPR035899">
    <property type="entry name" value="DBL_dom_sf"/>
</dbReference>
<dbReference type="PROSITE" id="PS50010">
    <property type="entry name" value="DH_2"/>
    <property type="match status" value="1"/>
</dbReference>
<gene>
    <name evidence="3" type="ORF">NP493_329g01007</name>
</gene>
<dbReference type="SMART" id="SM00233">
    <property type="entry name" value="PH"/>
    <property type="match status" value="1"/>
</dbReference>
<proteinExistence type="predicted"/>
<dbReference type="Pfam" id="PF00621">
    <property type="entry name" value="RhoGEF"/>
    <property type="match status" value="1"/>
</dbReference>
<dbReference type="AlphaFoldDB" id="A0AAD9L417"/>
<evidence type="ECO:0000313" key="4">
    <source>
        <dbReference type="Proteomes" id="UP001209878"/>
    </source>
</evidence>
<evidence type="ECO:0000259" key="2">
    <source>
        <dbReference type="PROSITE" id="PS50010"/>
    </source>
</evidence>
<protein>
    <recommendedName>
        <fullName evidence="2">DH domain-containing protein</fullName>
    </recommendedName>
</protein>
<feature type="compositionally biased region" description="Basic and acidic residues" evidence="1">
    <location>
        <begin position="45"/>
        <end position="61"/>
    </location>
</feature>
<comment type="caution">
    <text evidence="3">The sequence shown here is derived from an EMBL/GenBank/DDBJ whole genome shotgun (WGS) entry which is preliminary data.</text>
</comment>
<dbReference type="GO" id="GO:0035556">
    <property type="term" value="P:intracellular signal transduction"/>
    <property type="evidence" value="ECO:0007669"/>
    <property type="project" value="InterPro"/>
</dbReference>
<dbReference type="PANTHER" id="PTHR12673:SF159">
    <property type="entry name" value="LD03170P"/>
    <property type="match status" value="1"/>
</dbReference>